<keyword evidence="3" id="KW-0862">Zinc</keyword>
<evidence type="ECO:0000256" key="1">
    <source>
        <dbReference type="ARBA" id="ARBA00004123"/>
    </source>
</evidence>
<name>A0A9P0EKV9_9HYPO</name>
<dbReference type="Pfam" id="PF00172">
    <property type="entry name" value="Zn_clus"/>
    <property type="match status" value="1"/>
</dbReference>
<dbReference type="CDD" id="cd00067">
    <property type="entry name" value="GAL4"/>
    <property type="match status" value="1"/>
</dbReference>
<dbReference type="CDD" id="cd12148">
    <property type="entry name" value="fungal_TF_MHR"/>
    <property type="match status" value="1"/>
</dbReference>
<evidence type="ECO:0000313" key="11">
    <source>
        <dbReference type="Proteomes" id="UP000775872"/>
    </source>
</evidence>
<dbReference type="GO" id="GO:0005634">
    <property type="term" value="C:nucleus"/>
    <property type="evidence" value="ECO:0007669"/>
    <property type="project" value="UniProtKB-SubCell"/>
</dbReference>
<keyword evidence="4" id="KW-0805">Transcription regulation</keyword>
<evidence type="ECO:0000313" key="10">
    <source>
        <dbReference type="EMBL" id="CAH0055086.1"/>
    </source>
</evidence>
<evidence type="ECO:0000256" key="7">
    <source>
        <dbReference type="ARBA" id="ARBA00023242"/>
    </source>
</evidence>
<dbReference type="PANTHER" id="PTHR31313">
    <property type="entry name" value="TY1 ENHANCER ACTIVATOR"/>
    <property type="match status" value="1"/>
</dbReference>
<evidence type="ECO:0000256" key="4">
    <source>
        <dbReference type="ARBA" id="ARBA00023015"/>
    </source>
</evidence>
<dbReference type="InterPro" id="IPR001138">
    <property type="entry name" value="Zn2Cys6_DnaBD"/>
</dbReference>
<protein>
    <recommendedName>
        <fullName evidence="9">Xylanolytic transcriptional activator regulatory domain-containing protein</fullName>
    </recommendedName>
</protein>
<dbReference type="PANTHER" id="PTHR31313:SF85">
    <property type="entry name" value="ZN(II)2CYS6 TRANSCRIPTION FACTOR (EUROFUNG)"/>
    <property type="match status" value="1"/>
</dbReference>
<dbReference type="EMBL" id="CABFOC020000053">
    <property type="protein sequence ID" value="CAH0055086.1"/>
    <property type="molecule type" value="Genomic_DNA"/>
</dbReference>
<comment type="subcellular location">
    <subcellularLocation>
        <location evidence="1">Nucleus</location>
    </subcellularLocation>
</comment>
<keyword evidence="7" id="KW-0539">Nucleus</keyword>
<dbReference type="Gene3D" id="4.10.240.10">
    <property type="entry name" value="Zn(2)-C6 fungal-type DNA-binding domain"/>
    <property type="match status" value="1"/>
</dbReference>
<keyword evidence="5" id="KW-0238">DNA-binding</keyword>
<evidence type="ECO:0000256" key="2">
    <source>
        <dbReference type="ARBA" id="ARBA00022723"/>
    </source>
</evidence>
<dbReference type="SMART" id="SM00906">
    <property type="entry name" value="Fungal_trans"/>
    <property type="match status" value="1"/>
</dbReference>
<feature type="region of interest" description="Disordered" evidence="8">
    <location>
        <begin position="91"/>
        <end position="114"/>
    </location>
</feature>
<keyword evidence="11" id="KW-1185">Reference proteome</keyword>
<dbReference type="GO" id="GO:0008270">
    <property type="term" value="F:zinc ion binding"/>
    <property type="evidence" value="ECO:0007669"/>
    <property type="project" value="InterPro"/>
</dbReference>
<reference evidence="10" key="1">
    <citation type="submission" date="2021-10" db="EMBL/GenBank/DDBJ databases">
        <authorList>
            <person name="Piombo E."/>
        </authorList>
    </citation>
    <scope>NUCLEOTIDE SEQUENCE</scope>
</reference>
<proteinExistence type="predicted"/>
<dbReference type="GO" id="GO:0003677">
    <property type="term" value="F:DNA binding"/>
    <property type="evidence" value="ECO:0007669"/>
    <property type="project" value="UniProtKB-KW"/>
</dbReference>
<dbReference type="AlphaFoldDB" id="A0A9P0EKV9"/>
<dbReference type="InterPro" id="IPR007219">
    <property type="entry name" value="XnlR_reg_dom"/>
</dbReference>
<dbReference type="GO" id="GO:0000981">
    <property type="term" value="F:DNA-binding transcription factor activity, RNA polymerase II-specific"/>
    <property type="evidence" value="ECO:0007669"/>
    <property type="project" value="InterPro"/>
</dbReference>
<feature type="compositionally biased region" description="Polar residues" evidence="8">
    <location>
        <begin position="98"/>
        <end position="109"/>
    </location>
</feature>
<evidence type="ECO:0000256" key="5">
    <source>
        <dbReference type="ARBA" id="ARBA00023125"/>
    </source>
</evidence>
<evidence type="ECO:0000259" key="9">
    <source>
        <dbReference type="SMART" id="SM00906"/>
    </source>
</evidence>
<keyword evidence="2" id="KW-0479">Metal-binding</keyword>
<dbReference type="InterPro" id="IPR051615">
    <property type="entry name" value="Transcr_Regulatory_Elem"/>
</dbReference>
<organism evidence="10 11">
    <name type="scientific">Clonostachys solani</name>
    <dbReference type="NCBI Taxonomy" id="160281"/>
    <lineage>
        <taxon>Eukaryota</taxon>
        <taxon>Fungi</taxon>
        <taxon>Dikarya</taxon>
        <taxon>Ascomycota</taxon>
        <taxon>Pezizomycotina</taxon>
        <taxon>Sordariomycetes</taxon>
        <taxon>Hypocreomycetidae</taxon>
        <taxon>Hypocreales</taxon>
        <taxon>Bionectriaceae</taxon>
        <taxon>Clonostachys</taxon>
    </lineage>
</organism>
<feature type="domain" description="Xylanolytic transcriptional activator regulatory" evidence="9">
    <location>
        <begin position="302"/>
        <end position="378"/>
    </location>
</feature>
<keyword evidence="6" id="KW-0804">Transcription</keyword>
<sequence>MTTKHQTHDVNSQGDKKAAIYVKCNGREPRCDRCEARGDECEYKQLDHCYGNNSSSLLTQKFRSPTLAYTHSLEKRVEELEAEIQALRAGAADKNTLEPESSAENQNPPINAIESSRPRVLKGLNLDDKGVPIYHGSTSFFHRLDSSIQNGSTSGIATQISDPLGAESRQRLVLNAWEQRAQESLSQIPEPFRYLLNLHWCWIQPLFNFIYRPAFTRDMAMMGPYYSHTLMNALLAHSVRWGIGDEQTRQLLSPYDDGKVFARQAWDGIFNELREGVCTIPTVQALLLLSAQECSHGNSTQAWVCTGIAFRLIDHLGICFDSQRYMGSATLSDEDTEIRRRLFWSCYFWDKLMSLYLGRSPSLQQSPASPPQRILDDSAEDELWTPHGLTYANGEQYPPTPSHSTSSFIQICRLTVIFNEILIHMYDPTYHNSDTEMHSCLIKEEASLNSWWAELPPFLKMEVSDLPRYAPPSNIVILNLLYHCFRILLYRPMLSRRSSPEFGPLEPNPNHLRECVSSATAIIAIFDLYYRTFGESHCTISVAYCVYIASSIFLLQVQATPSDHQAARRLEFCGHALASASRINPIIRSALKLVMEAINDLGVEMAMPFEPQPVTGTTPTTSTNYPLQSQAFLSSIDSSQLPFTYEPDFEGLDQLQFGLNVDDLSISSEMFQAVLSLEPMTVRLEDLNDQVL</sequence>
<evidence type="ECO:0000256" key="6">
    <source>
        <dbReference type="ARBA" id="ARBA00023163"/>
    </source>
</evidence>
<evidence type="ECO:0000256" key="8">
    <source>
        <dbReference type="SAM" id="MobiDB-lite"/>
    </source>
</evidence>
<comment type="caution">
    <text evidence="10">The sequence shown here is derived from an EMBL/GenBank/DDBJ whole genome shotgun (WGS) entry which is preliminary data.</text>
</comment>
<dbReference type="OrthoDB" id="4161332at2759"/>
<evidence type="ECO:0000256" key="3">
    <source>
        <dbReference type="ARBA" id="ARBA00022833"/>
    </source>
</evidence>
<accession>A0A9P0EKV9</accession>
<gene>
    <name evidence="10" type="ORF">CSOL1703_00016989</name>
</gene>
<dbReference type="Proteomes" id="UP000775872">
    <property type="component" value="Unassembled WGS sequence"/>
</dbReference>
<dbReference type="Pfam" id="PF04082">
    <property type="entry name" value="Fungal_trans"/>
    <property type="match status" value="1"/>
</dbReference>
<dbReference type="GO" id="GO:0006351">
    <property type="term" value="P:DNA-templated transcription"/>
    <property type="evidence" value="ECO:0007669"/>
    <property type="project" value="InterPro"/>
</dbReference>
<dbReference type="InterPro" id="IPR036864">
    <property type="entry name" value="Zn2-C6_fun-type_DNA-bd_sf"/>
</dbReference>